<evidence type="ECO:0000313" key="10">
    <source>
        <dbReference type="Proteomes" id="UP000078390"/>
    </source>
</evidence>
<dbReference type="GO" id="GO:0016020">
    <property type="term" value="C:membrane"/>
    <property type="evidence" value="ECO:0007669"/>
    <property type="project" value="UniProtKB-SubCell"/>
</dbReference>
<dbReference type="InterPro" id="IPR003148">
    <property type="entry name" value="RCK_N"/>
</dbReference>
<organism evidence="9 10">
    <name type="scientific">Thermosulfurimonas dismutans</name>
    <dbReference type="NCBI Taxonomy" id="999894"/>
    <lineage>
        <taxon>Bacteria</taxon>
        <taxon>Pseudomonadati</taxon>
        <taxon>Thermodesulfobacteriota</taxon>
        <taxon>Thermodesulfobacteria</taxon>
        <taxon>Thermodesulfobacteriales</taxon>
        <taxon>Thermodesulfobacteriaceae</taxon>
        <taxon>Thermosulfurimonas</taxon>
    </lineage>
</organism>
<dbReference type="STRING" id="999894.TDIS_0365"/>
<evidence type="ECO:0000256" key="7">
    <source>
        <dbReference type="SAM" id="Phobius"/>
    </source>
</evidence>
<evidence type="ECO:0000256" key="3">
    <source>
        <dbReference type="ARBA" id="ARBA00022448"/>
    </source>
</evidence>
<dbReference type="OrthoDB" id="9781411at2"/>
<proteinExistence type="inferred from homology"/>
<evidence type="ECO:0000313" key="9">
    <source>
        <dbReference type="EMBL" id="OAQ21847.1"/>
    </source>
</evidence>
<dbReference type="SUPFAM" id="SSF51735">
    <property type="entry name" value="NAD(P)-binding Rossmann-fold domains"/>
    <property type="match status" value="1"/>
</dbReference>
<dbReference type="InterPro" id="IPR036291">
    <property type="entry name" value="NAD(P)-bd_dom_sf"/>
</dbReference>
<evidence type="ECO:0000259" key="8">
    <source>
        <dbReference type="PROSITE" id="PS51201"/>
    </source>
</evidence>
<feature type="transmembrane region" description="Helical" evidence="7">
    <location>
        <begin position="115"/>
        <end position="134"/>
    </location>
</feature>
<evidence type="ECO:0000256" key="2">
    <source>
        <dbReference type="ARBA" id="ARBA00005551"/>
    </source>
</evidence>
<evidence type="ECO:0000256" key="6">
    <source>
        <dbReference type="ARBA" id="ARBA00023136"/>
    </source>
</evidence>
<dbReference type="PROSITE" id="PS51201">
    <property type="entry name" value="RCK_N"/>
    <property type="match status" value="1"/>
</dbReference>
<name>A0A179D732_9BACT</name>
<reference evidence="9 10" key="1">
    <citation type="submission" date="2016-04" db="EMBL/GenBank/DDBJ databases">
        <title>Genome analysis of Thermosulfurimonas dismutans, the first thermophilic sulfur-disproportionating bacterium of the phylum Thermodesulfobacteria.</title>
        <authorList>
            <person name="Mardanov A.V."/>
            <person name="Beletsky A.V."/>
            <person name="Kadnikov V.V."/>
            <person name="Slobodkin A.I."/>
            <person name="Ravin N.V."/>
        </authorList>
    </citation>
    <scope>NUCLEOTIDE SEQUENCE [LARGE SCALE GENOMIC DNA]</scope>
    <source>
        <strain evidence="9 10">S95</strain>
    </source>
</reference>
<feature type="transmembrane region" description="Helical" evidence="7">
    <location>
        <begin position="179"/>
        <end position="196"/>
    </location>
</feature>
<dbReference type="AlphaFoldDB" id="A0A179D732"/>
<dbReference type="RefSeq" id="WP_068668667.1">
    <property type="nucleotide sequence ID" value="NZ_LWLG01000001.1"/>
</dbReference>
<feature type="transmembrane region" description="Helical" evidence="7">
    <location>
        <begin position="84"/>
        <end position="109"/>
    </location>
</feature>
<sequence length="549" mass="59944">MALLQEIVLILCSAALTGLLAHHLRIPTLIGFILAGVLIGPSGLALIQNLEEIHLWAEIGVILLLFTIGIEFSPAQLSRLKRIALLGGTFQILATALTVTLLLQVLAGLTLGRSIFWGLVVALSSTAVVLSLLQDRHELETPQGQIAMGILLFQDLMVVPMLMAIPLLNPDVSGETQSWPFLFLKSAGAFVALYIAGTKLVPWIMDQVALTRNRELFLLIVIALCLGISLITYKAGLSLSMGAFLAGFLLSRSPYHAQIVAEILPFKDLLVCVFFISVGMLLSPETLWQQPLKVLGLTSGIIVLKGLIALGAVLLLRYPFKIALTSGLLLFQVGEFSFVLAQEGLKYQLLSPEEHRIFIAATLFSILFTPLSYNFLIRFGGRFWGAIAKPSASDKFFKDHLVIIGFGVIGRTLALAAKRASLPFVVIELNPLTVKREKLKGTPIVFGDASNAYILQEAGLEMARVVAVTIPDAKTARAVVALVRRINPKVYLIARTRFATEIEVLKNLGADEVVAEELVASTEIFRRVMTRYGLPSDFIQKLLDQTWPS</sequence>
<feature type="transmembrane region" description="Helical" evidence="7">
    <location>
        <begin position="357"/>
        <end position="380"/>
    </location>
</feature>
<accession>A0A179D732</accession>
<feature type="transmembrane region" description="Helical" evidence="7">
    <location>
        <begin position="29"/>
        <end position="47"/>
    </location>
</feature>
<evidence type="ECO:0000256" key="1">
    <source>
        <dbReference type="ARBA" id="ARBA00004141"/>
    </source>
</evidence>
<feature type="transmembrane region" description="Helical" evidence="7">
    <location>
        <begin position="294"/>
        <end position="316"/>
    </location>
</feature>
<evidence type="ECO:0000256" key="4">
    <source>
        <dbReference type="ARBA" id="ARBA00022692"/>
    </source>
</evidence>
<keyword evidence="10" id="KW-1185">Reference proteome</keyword>
<keyword evidence="3" id="KW-0813">Transport</keyword>
<feature type="transmembrane region" description="Helical" evidence="7">
    <location>
        <begin position="53"/>
        <end position="72"/>
    </location>
</feature>
<feature type="transmembrane region" description="Helical" evidence="7">
    <location>
        <begin position="216"/>
        <end position="235"/>
    </location>
</feature>
<dbReference type="GO" id="GO:1902600">
    <property type="term" value="P:proton transmembrane transport"/>
    <property type="evidence" value="ECO:0007669"/>
    <property type="project" value="InterPro"/>
</dbReference>
<dbReference type="Pfam" id="PF02254">
    <property type="entry name" value="TrkA_N"/>
    <property type="match status" value="1"/>
</dbReference>
<dbReference type="Pfam" id="PF00999">
    <property type="entry name" value="Na_H_Exchanger"/>
    <property type="match status" value="1"/>
</dbReference>
<dbReference type="Gene3D" id="3.40.50.720">
    <property type="entry name" value="NAD(P)-binding Rossmann-like Domain"/>
    <property type="match status" value="1"/>
</dbReference>
<keyword evidence="4 7" id="KW-0812">Transmembrane</keyword>
<dbReference type="EMBL" id="LWLG01000001">
    <property type="protein sequence ID" value="OAQ21847.1"/>
    <property type="molecule type" value="Genomic_DNA"/>
</dbReference>
<feature type="domain" description="RCK N-terminal" evidence="8">
    <location>
        <begin position="398"/>
        <end position="515"/>
    </location>
</feature>
<dbReference type="Proteomes" id="UP000078390">
    <property type="component" value="Unassembled WGS sequence"/>
</dbReference>
<comment type="subcellular location">
    <subcellularLocation>
        <location evidence="1">Membrane</location>
        <topology evidence="1">Multi-pass membrane protein</topology>
    </subcellularLocation>
</comment>
<gene>
    <name evidence="9" type="ORF">TDIS_0365</name>
</gene>
<protein>
    <submittedName>
        <fullName evidence="9">Sodium/hydrogen exchanger</fullName>
    </submittedName>
</protein>
<dbReference type="PANTHER" id="PTHR42751:SF3">
    <property type="entry name" value="SODIUM_GLUTAMATE SYMPORTER"/>
    <property type="match status" value="1"/>
</dbReference>
<dbReference type="PANTHER" id="PTHR42751">
    <property type="entry name" value="SODIUM/HYDROGEN EXCHANGER FAMILY/TRKA DOMAIN PROTEIN"/>
    <property type="match status" value="1"/>
</dbReference>
<dbReference type="InterPro" id="IPR038770">
    <property type="entry name" value="Na+/solute_symporter_sf"/>
</dbReference>
<dbReference type="GO" id="GO:0006813">
    <property type="term" value="P:potassium ion transport"/>
    <property type="evidence" value="ECO:0007669"/>
    <property type="project" value="InterPro"/>
</dbReference>
<evidence type="ECO:0000256" key="5">
    <source>
        <dbReference type="ARBA" id="ARBA00022989"/>
    </source>
</evidence>
<feature type="transmembrane region" description="Helical" evidence="7">
    <location>
        <begin position="146"/>
        <end position="167"/>
    </location>
</feature>
<keyword evidence="6 7" id="KW-0472">Membrane</keyword>
<feature type="transmembrane region" description="Helical" evidence="7">
    <location>
        <begin position="400"/>
        <end position="417"/>
    </location>
</feature>
<feature type="transmembrane region" description="Helical" evidence="7">
    <location>
        <begin position="255"/>
        <end position="282"/>
    </location>
</feature>
<comment type="caution">
    <text evidence="9">The sequence shown here is derived from an EMBL/GenBank/DDBJ whole genome shotgun (WGS) entry which is preliminary data.</text>
</comment>
<comment type="similarity">
    <text evidence="2">Belongs to the monovalent cation:proton antiporter 2 (CPA2) transporter (TC 2.A.37) family.</text>
</comment>
<dbReference type="Gene3D" id="1.20.1530.20">
    <property type="match status" value="1"/>
</dbReference>
<feature type="transmembrane region" description="Helical" evidence="7">
    <location>
        <begin position="6"/>
        <end position="22"/>
    </location>
</feature>
<dbReference type="InterPro" id="IPR006153">
    <property type="entry name" value="Cation/H_exchanger_TM"/>
</dbReference>
<keyword evidence="5 7" id="KW-1133">Transmembrane helix</keyword>
<dbReference type="GO" id="GO:0015297">
    <property type="term" value="F:antiporter activity"/>
    <property type="evidence" value="ECO:0007669"/>
    <property type="project" value="InterPro"/>
</dbReference>